<comment type="caution">
    <text evidence="5">The sequence shown here is derived from an EMBL/GenBank/DDBJ whole genome shotgun (WGS) entry which is preliminary data.</text>
</comment>
<dbReference type="PROSITE" id="PS50158">
    <property type="entry name" value="ZF_CCHC"/>
    <property type="match status" value="1"/>
</dbReference>
<evidence type="ECO:0000313" key="6">
    <source>
        <dbReference type="Proteomes" id="UP000525078"/>
    </source>
</evidence>
<evidence type="ECO:0000256" key="1">
    <source>
        <dbReference type="PROSITE-ProRule" id="PRU00047"/>
    </source>
</evidence>
<gene>
    <name evidence="5" type="ORF">F8388_012063</name>
    <name evidence="4" type="ORF">G4B88_000128</name>
</gene>
<evidence type="ECO:0000313" key="5">
    <source>
        <dbReference type="EMBL" id="KAF4381141.1"/>
    </source>
</evidence>
<evidence type="ECO:0000259" key="3">
    <source>
        <dbReference type="PROSITE" id="PS50158"/>
    </source>
</evidence>
<protein>
    <recommendedName>
        <fullName evidence="3">CCHC-type domain-containing protein</fullName>
    </recommendedName>
</protein>
<dbReference type="InterPro" id="IPR025836">
    <property type="entry name" value="Zn_knuckle_CX2CX4HX4C"/>
</dbReference>
<evidence type="ECO:0000256" key="2">
    <source>
        <dbReference type="SAM" id="MobiDB-lite"/>
    </source>
</evidence>
<dbReference type="GO" id="GO:0008270">
    <property type="term" value="F:zinc ion binding"/>
    <property type="evidence" value="ECO:0007669"/>
    <property type="project" value="UniProtKB-KW"/>
</dbReference>
<keyword evidence="1" id="KW-0862">Zinc</keyword>
<keyword evidence="1" id="KW-0479">Metal-binding</keyword>
<feature type="compositionally biased region" description="Polar residues" evidence="2">
    <location>
        <begin position="144"/>
        <end position="155"/>
    </location>
</feature>
<sequence>MSEFDVARFWVEFHGLPTRFLSDSNIPILAKKVGQLIKPDGKKKEEVVGRGFLRCWIDVWISYPIPAGFFFKTTAEPSSWVQFKYEKLPFLCFNCGRFAHEDRECLQPTAWVNPVSRPAVKMGIALWKASFEEQVEAAFFSTGTEWNEPEGTSPSLRKGKTVASEVPPGDDRTLHGTAPAMQRSGKERGVLPNTDVRKKQLLANDDVVPSTMPNMVNLNIPSLSNSEISILDFAYPNGPNNREDTLPDIGPTLIQSLEIPHIWTCQFQRPHHFPEPINIRKRKAHTWYHPTPDEYQGSIFAKDTNDDEKHVQEKGESSIVIPLNKVEKFNLGHSDPNKAETSTKRI</sequence>
<organism evidence="5 6">
    <name type="scientific">Cannabis sativa</name>
    <name type="common">Hemp</name>
    <name type="synonym">Marijuana</name>
    <dbReference type="NCBI Taxonomy" id="3483"/>
    <lineage>
        <taxon>Eukaryota</taxon>
        <taxon>Viridiplantae</taxon>
        <taxon>Streptophyta</taxon>
        <taxon>Embryophyta</taxon>
        <taxon>Tracheophyta</taxon>
        <taxon>Spermatophyta</taxon>
        <taxon>Magnoliopsida</taxon>
        <taxon>eudicotyledons</taxon>
        <taxon>Gunneridae</taxon>
        <taxon>Pentapetalae</taxon>
        <taxon>rosids</taxon>
        <taxon>fabids</taxon>
        <taxon>Rosales</taxon>
        <taxon>Cannabaceae</taxon>
        <taxon>Cannabis</taxon>
    </lineage>
</organism>
<reference evidence="6 7" key="1">
    <citation type="journal article" date="2020" name="bioRxiv">
        <title>Sequence and annotation of 42 cannabis genomes reveals extensive copy number variation in cannabinoid synthesis and pathogen resistance genes.</title>
        <authorList>
            <person name="Mckernan K.J."/>
            <person name="Helbert Y."/>
            <person name="Kane L.T."/>
            <person name="Ebling H."/>
            <person name="Zhang L."/>
            <person name="Liu B."/>
            <person name="Eaton Z."/>
            <person name="Mclaughlin S."/>
            <person name="Kingan S."/>
            <person name="Baybayan P."/>
            <person name="Concepcion G."/>
            <person name="Jordan M."/>
            <person name="Riva A."/>
            <person name="Barbazuk W."/>
            <person name="Harkins T."/>
        </authorList>
    </citation>
    <scope>NUCLEOTIDE SEQUENCE [LARGE SCALE GENOMIC DNA]</scope>
    <source>
        <strain evidence="6 7">cv. Jamaican Lion 4</strain>
        <strain evidence="4">Father</strain>
        <strain evidence="5">Mother</strain>
        <tissue evidence="5">Leaf</tissue>
    </source>
</reference>
<keyword evidence="1" id="KW-0863">Zinc-finger</keyword>
<keyword evidence="7" id="KW-1185">Reference proteome</keyword>
<dbReference type="PANTHER" id="PTHR31286">
    <property type="entry name" value="GLYCINE-RICH CELL WALL STRUCTURAL PROTEIN 1.8-LIKE"/>
    <property type="match status" value="1"/>
</dbReference>
<dbReference type="PANTHER" id="PTHR31286:SF167">
    <property type="entry name" value="OS09G0268800 PROTEIN"/>
    <property type="match status" value="1"/>
</dbReference>
<dbReference type="Proteomes" id="UP000583929">
    <property type="component" value="Unassembled WGS sequence"/>
</dbReference>
<dbReference type="InterPro" id="IPR040256">
    <property type="entry name" value="At4g02000-like"/>
</dbReference>
<feature type="domain" description="CCHC-type" evidence="3">
    <location>
        <begin position="92"/>
        <end position="105"/>
    </location>
</feature>
<dbReference type="GO" id="GO:0003676">
    <property type="term" value="F:nucleic acid binding"/>
    <property type="evidence" value="ECO:0007669"/>
    <property type="project" value="InterPro"/>
</dbReference>
<dbReference type="EMBL" id="JAATIP010000063">
    <property type="protein sequence ID" value="KAF4381141.1"/>
    <property type="molecule type" value="Genomic_DNA"/>
</dbReference>
<dbReference type="EMBL" id="JAATIQ010000154">
    <property type="protein sequence ID" value="KAF4376440.1"/>
    <property type="molecule type" value="Genomic_DNA"/>
</dbReference>
<feature type="region of interest" description="Disordered" evidence="2">
    <location>
        <begin position="144"/>
        <end position="178"/>
    </location>
</feature>
<dbReference type="Pfam" id="PF14392">
    <property type="entry name" value="zf-CCHC_4"/>
    <property type="match status" value="1"/>
</dbReference>
<dbReference type="AlphaFoldDB" id="A0A7J6GDX0"/>
<dbReference type="InterPro" id="IPR001878">
    <property type="entry name" value="Znf_CCHC"/>
</dbReference>
<evidence type="ECO:0000313" key="4">
    <source>
        <dbReference type="EMBL" id="KAF4376440.1"/>
    </source>
</evidence>
<dbReference type="Proteomes" id="UP000525078">
    <property type="component" value="Unassembled WGS sequence"/>
</dbReference>
<proteinExistence type="predicted"/>
<evidence type="ECO:0000313" key="7">
    <source>
        <dbReference type="Proteomes" id="UP000583929"/>
    </source>
</evidence>
<accession>A0A7J6GDX0</accession>
<name>A0A7J6GDX0_CANSA</name>